<proteinExistence type="predicted"/>
<protein>
    <recommendedName>
        <fullName evidence="3">TnsA-like heteromeric transposase endonuclease subunit</fullName>
    </recommendedName>
</protein>
<accession>A0ABY7SM77</accession>
<evidence type="ECO:0000313" key="2">
    <source>
        <dbReference type="Proteomes" id="UP001219349"/>
    </source>
</evidence>
<gene>
    <name evidence="1" type="ORF">JHX87_04665</name>
</gene>
<evidence type="ECO:0000313" key="1">
    <source>
        <dbReference type="EMBL" id="WCR08113.1"/>
    </source>
</evidence>
<dbReference type="RefSeq" id="WP_271882744.1">
    <property type="nucleotide sequence ID" value="NZ_CP067136.1"/>
</dbReference>
<dbReference type="Proteomes" id="UP001219349">
    <property type="component" value="Chromosome"/>
</dbReference>
<reference evidence="1 2" key="1">
    <citation type="submission" date="2021-01" db="EMBL/GenBank/DDBJ databases">
        <title>Biogeographic distribution of Paracoccus.</title>
        <authorList>
            <person name="Hollensteiner J."/>
            <person name="Leineberger J."/>
            <person name="Brinkhoff T."/>
            <person name="Daniel R."/>
        </authorList>
    </citation>
    <scope>NUCLEOTIDE SEQUENCE [LARGE SCALE GENOMIC DNA]</scope>
    <source>
        <strain evidence="1 2">KCTC 22803</strain>
    </source>
</reference>
<keyword evidence="2" id="KW-1185">Reference proteome</keyword>
<sequence length="225" mass="24808">MLEDDNGFAILHEPSSCDRRPANASRGHCTGHLMVGPWPGRVLHVESHLEMNWAHCLNAHPMTRVLREQVGFDWTDGAGKRRTHYFDLFVEQSDGRRIAYPVKPEARVNDRFMAEMTAVARQAKQTGLVDEVRLLTDADLDPVELSNARLGYGMRVPDPEADHAAAAVVAALPGVVTLGDLVDRLGLGARGYRALIRLVRAGRLRATRHEHLTHATQVFSAGALA</sequence>
<dbReference type="EMBL" id="CP067136">
    <property type="protein sequence ID" value="WCR08113.1"/>
    <property type="molecule type" value="Genomic_DNA"/>
</dbReference>
<organism evidence="1 2">
    <name type="scientific">Paracoccus fistulariae</name>
    <dbReference type="NCBI Taxonomy" id="658446"/>
    <lineage>
        <taxon>Bacteria</taxon>
        <taxon>Pseudomonadati</taxon>
        <taxon>Pseudomonadota</taxon>
        <taxon>Alphaproteobacteria</taxon>
        <taxon>Rhodobacterales</taxon>
        <taxon>Paracoccaceae</taxon>
        <taxon>Paracoccus</taxon>
    </lineage>
</organism>
<name>A0ABY7SM77_9RHOB</name>
<evidence type="ECO:0008006" key="3">
    <source>
        <dbReference type="Google" id="ProtNLM"/>
    </source>
</evidence>